<accession>A0A4V4HFD2</accession>
<dbReference type="Pfam" id="PF01593">
    <property type="entry name" value="Amino_oxidase"/>
    <property type="match status" value="1"/>
</dbReference>
<dbReference type="InterPro" id="IPR050281">
    <property type="entry name" value="Flavin_monoamine_oxidase"/>
</dbReference>
<dbReference type="Gene3D" id="1.20.1440.240">
    <property type="match status" value="1"/>
</dbReference>
<dbReference type="InterPro" id="IPR002937">
    <property type="entry name" value="Amino_oxidase"/>
</dbReference>
<keyword evidence="3" id="KW-1185">Reference proteome</keyword>
<dbReference type="PANTHER" id="PTHR10742">
    <property type="entry name" value="FLAVIN MONOAMINE OXIDASE"/>
    <property type="match status" value="1"/>
</dbReference>
<protein>
    <recommendedName>
        <fullName evidence="1">Amine oxidase domain-containing protein</fullName>
    </recommendedName>
</protein>
<dbReference type="Gene3D" id="3.90.660.10">
    <property type="match status" value="1"/>
</dbReference>
<reference evidence="2 3" key="1">
    <citation type="journal article" date="2019" name="Nat. Ecol. Evol.">
        <title>Megaphylogeny resolves global patterns of mushroom evolution.</title>
        <authorList>
            <person name="Varga T."/>
            <person name="Krizsan K."/>
            <person name="Foldi C."/>
            <person name="Dima B."/>
            <person name="Sanchez-Garcia M."/>
            <person name="Sanchez-Ramirez S."/>
            <person name="Szollosi G.J."/>
            <person name="Szarkandi J.G."/>
            <person name="Papp V."/>
            <person name="Albert L."/>
            <person name="Andreopoulos W."/>
            <person name="Angelini C."/>
            <person name="Antonin V."/>
            <person name="Barry K.W."/>
            <person name="Bougher N.L."/>
            <person name="Buchanan P."/>
            <person name="Buyck B."/>
            <person name="Bense V."/>
            <person name="Catcheside P."/>
            <person name="Chovatia M."/>
            <person name="Cooper J."/>
            <person name="Damon W."/>
            <person name="Desjardin D."/>
            <person name="Finy P."/>
            <person name="Geml J."/>
            <person name="Haridas S."/>
            <person name="Hughes K."/>
            <person name="Justo A."/>
            <person name="Karasinski D."/>
            <person name="Kautmanova I."/>
            <person name="Kiss B."/>
            <person name="Kocsube S."/>
            <person name="Kotiranta H."/>
            <person name="LaButti K.M."/>
            <person name="Lechner B.E."/>
            <person name="Liimatainen K."/>
            <person name="Lipzen A."/>
            <person name="Lukacs Z."/>
            <person name="Mihaltcheva S."/>
            <person name="Morgado L.N."/>
            <person name="Niskanen T."/>
            <person name="Noordeloos M.E."/>
            <person name="Ohm R.A."/>
            <person name="Ortiz-Santana B."/>
            <person name="Ovrebo C."/>
            <person name="Racz N."/>
            <person name="Riley R."/>
            <person name="Savchenko A."/>
            <person name="Shiryaev A."/>
            <person name="Soop K."/>
            <person name="Spirin V."/>
            <person name="Szebenyi C."/>
            <person name="Tomsovsky M."/>
            <person name="Tulloss R.E."/>
            <person name="Uehling J."/>
            <person name="Grigoriev I.V."/>
            <person name="Vagvolgyi C."/>
            <person name="Papp T."/>
            <person name="Martin F.M."/>
            <person name="Miettinen O."/>
            <person name="Hibbett D.S."/>
            <person name="Nagy L.G."/>
        </authorList>
    </citation>
    <scope>NUCLEOTIDE SEQUENCE [LARGE SCALE GENOMIC DNA]</scope>
    <source>
        <strain evidence="2 3">CBS 962.96</strain>
    </source>
</reference>
<dbReference type="SUPFAM" id="SSF54373">
    <property type="entry name" value="FAD-linked reductases, C-terminal domain"/>
    <property type="match status" value="1"/>
</dbReference>
<evidence type="ECO:0000313" key="2">
    <source>
        <dbReference type="EMBL" id="THU94485.1"/>
    </source>
</evidence>
<evidence type="ECO:0000259" key="1">
    <source>
        <dbReference type="Pfam" id="PF01593"/>
    </source>
</evidence>
<feature type="domain" description="Amine oxidase" evidence="1">
    <location>
        <begin position="3"/>
        <end position="502"/>
    </location>
</feature>
<organism evidence="2 3">
    <name type="scientific">Dendrothele bispora (strain CBS 962.96)</name>
    <dbReference type="NCBI Taxonomy" id="1314807"/>
    <lineage>
        <taxon>Eukaryota</taxon>
        <taxon>Fungi</taxon>
        <taxon>Dikarya</taxon>
        <taxon>Basidiomycota</taxon>
        <taxon>Agaricomycotina</taxon>
        <taxon>Agaricomycetes</taxon>
        <taxon>Agaricomycetidae</taxon>
        <taxon>Agaricales</taxon>
        <taxon>Agaricales incertae sedis</taxon>
        <taxon>Dendrothele</taxon>
    </lineage>
</organism>
<dbReference type="EMBL" id="ML179223">
    <property type="protein sequence ID" value="THU94485.1"/>
    <property type="molecule type" value="Genomic_DNA"/>
</dbReference>
<dbReference type="AlphaFoldDB" id="A0A4V4HFD2"/>
<dbReference type="GO" id="GO:0009063">
    <property type="term" value="P:amino acid catabolic process"/>
    <property type="evidence" value="ECO:0007669"/>
    <property type="project" value="TreeGrafter"/>
</dbReference>
<dbReference type="PANTHER" id="PTHR10742:SF342">
    <property type="entry name" value="AMINE OXIDASE"/>
    <property type="match status" value="1"/>
</dbReference>
<dbReference type="OrthoDB" id="7777654at2759"/>
<proteinExistence type="predicted"/>
<dbReference type="SUPFAM" id="SSF51905">
    <property type="entry name" value="FAD/NAD(P)-binding domain"/>
    <property type="match status" value="1"/>
</dbReference>
<evidence type="ECO:0000313" key="3">
    <source>
        <dbReference type="Proteomes" id="UP000297245"/>
    </source>
</evidence>
<name>A0A4V4HFD2_DENBC</name>
<dbReference type="Gene3D" id="3.50.50.60">
    <property type="entry name" value="FAD/NAD(P)-binding domain"/>
    <property type="match status" value="1"/>
</dbReference>
<dbReference type="Proteomes" id="UP000297245">
    <property type="component" value="Unassembled WGS sequence"/>
</dbReference>
<dbReference type="GO" id="GO:0001716">
    <property type="term" value="F:L-amino-acid oxidase activity"/>
    <property type="evidence" value="ECO:0007669"/>
    <property type="project" value="TreeGrafter"/>
</dbReference>
<sequence length="549" mass="62870">MILQNLGIKYEILEGSEYPGGRIRTHHFHGVGQWNYFYSIPLPHLTEIQDVGAMRYPDIPIMWRVFDLFRNRLQIGNELIPYITSSPNQVLGYNAQRITQMTVDNNPNTDHFNDSDAKGGVVPLNFVQQGPSHWLNLCFDPFKQFFRTTNWNTAFNQLMEFDQYSARMFMATEFNITNPNGFHLTKPVYPTSVINWLERMDTATGLFDMAFSEMVLDHLQFDYSITSPKSENVVDWYCLRGGSQTFITEMISQIGYENIQHGKRITKITPTGCDRPLSVKYTTQLELEERSTDYDYVISTIPLSSLRYVDLDRCNLSYVQREGLRTLRYDSSCKVGIKFTTRWWENLQYPIVGGQSKTDRIIRTAVFPSYGIGQMGDAVMIASYTWSQDALRVGSFCNGQHHQDKGILINAVLEDLAYLHDVPLEDLKEQCQDWYAFDWYADPYSIGAFALFGPSQFSNVYPSFGQGAAGGRLLFAGEAISEQHAWVEGALNSAYEAVYKILHGAKLVNTLQLLQQRWGPPLDYYDGDIQHFETLMKEQEQIGAVLSSN</sequence>
<dbReference type="InterPro" id="IPR036188">
    <property type="entry name" value="FAD/NAD-bd_sf"/>
</dbReference>
<gene>
    <name evidence="2" type="ORF">K435DRAFT_668339</name>
</gene>